<evidence type="ECO:0000256" key="1">
    <source>
        <dbReference type="SAM" id="MobiDB-lite"/>
    </source>
</evidence>
<keyword evidence="3" id="KW-1185">Reference proteome</keyword>
<evidence type="ECO:0000313" key="2">
    <source>
        <dbReference type="EMBL" id="GMH68561.1"/>
    </source>
</evidence>
<reference evidence="3" key="1">
    <citation type="journal article" date="2023" name="Commun. Biol.">
        <title>Genome analysis of Parmales, the sister group of diatoms, reveals the evolutionary specialization of diatoms from phago-mixotrophs to photoautotrophs.</title>
        <authorList>
            <person name="Ban H."/>
            <person name="Sato S."/>
            <person name="Yoshikawa S."/>
            <person name="Yamada K."/>
            <person name="Nakamura Y."/>
            <person name="Ichinomiya M."/>
            <person name="Sato N."/>
            <person name="Blanc-Mathieu R."/>
            <person name="Endo H."/>
            <person name="Kuwata A."/>
            <person name="Ogata H."/>
        </authorList>
    </citation>
    <scope>NUCLEOTIDE SEQUENCE [LARGE SCALE GENOMIC DNA]</scope>
    <source>
        <strain evidence="3">NIES 3700</strain>
    </source>
</reference>
<feature type="region of interest" description="Disordered" evidence="1">
    <location>
        <begin position="1"/>
        <end position="20"/>
    </location>
</feature>
<dbReference type="AlphaFoldDB" id="A0A9W7ADM2"/>
<dbReference type="EMBL" id="BRXW01000594">
    <property type="protein sequence ID" value="GMH68561.1"/>
    <property type="molecule type" value="Genomic_DNA"/>
</dbReference>
<dbReference type="Proteomes" id="UP001165122">
    <property type="component" value="Unassembled WGS sequence"/>
</dbReference>
<organism evidence="2 3">
    <name type="scientific">Triparma laevis f. longispina</name>
    <dbReference type="NCBI Taxonomy" id="1714387"/>
    <lineage>
        <taxon>Eukaryota</taxon>
        <taxon>Sar</taxon>
        <taxon>Stramenopiles</taxon>
        <taxon>Ochrophyta</taxon>
        <taxon>Bolidophyceae</taxon>
        <taxon>Parmales</taxon>
        <taxon>Triparmaceae</taxon>
        <taxon>Triparma</taxon>
    </lineage>
</organism>
<sequence>MPSRTNRVASLPTLFPEKGGNLKRRKQSVFELLGVANGPAVPAPIRKTISFRNDYRELRTSEERIEKALQLFYTEVHEPYMEDSKME</sequence>
<gene>
    <name evidence="2" type="ORF">TrLO_g2295</name>
</gene>
<evidence type="ECO:0000313" key="3">
    <source>
        <dbReference type="Proteomes" id="UP001165122"/>
    </source>
</evidence>
<proteinExistence type="predicted"/>
<protein>
    <submittedName>
        <fullName evidence="2">Uncharacterized protein</fullName>
    </submittedName>
</protein>
<name>A0A9W7ADM2_9STRA</name>
<comment type="caution">
    <text evidence="2">The sequence shown here is derived from an EMBL/GenBank/DDBJ whole genome shotgun (WGS) entry which is preliminary data.</text>
</comment>
<accession>A0A9W7ADM2</accession>